<protein>
    <submittedName>
        <fullName evidence="8">AAA family ATPase</fullName>
    </submittedName>
</protein>
<evidence type="ECO:0000256" key="1">
    <source>
        <dbReference type="ARBA" id="ARBA00001947"/>
    </source>
</evidence>
<keyword evidence="5" id="KW-0547">Nucleotide-binding</keyword>
<dbReference type="Pfam" id="PF00004">
    <property type="entry name" value="AAA"/>
    <property type="match status" value="1"/>
</dbReference>
<keyword evidence="6" id="KW-1133">Transmembrane helix</keyword>
<feature type="transmembrane region" description="Helical" evidence="6">
    <location>
        <begin position="16"/>
        <end position="41"/>
    </location>
</feature>
<comment type="similarity">
    <text evidence="5">Belongs to the AAA ATPase family.</text>
</comment>
<dbReference type="PROSITE" id="PS00674">
    <property type="entry name" value="AAA"/>
    <property type="match status" value="1"/>
</dbReference>
<evidence type="ECO:0000256" key="6">
    <source>
        <dbReference type="SAM" id="Phobius"/>
    </source>
</evidence>
<sequence>METYLVFFKLFKKNKIIICFILPLSLILLFLISLELSYFWIEKNQLKNASLINIYELFAKFKVNEIKKIHYTYKSQYSIWNKEHYLIQAESFDNQKYYCKMAASNYDYLVYAFYSYKDVLVEVKENIQFNFLELYFKFISYLVSFIFGFYILIHLKQMLSNKINKFNTNIDSSKDKITFADVAGLEEEKKEIQELIYFLKHPQKYHKMGFTIPKGVLLEGPPGTGKTLLAKALANEVKTPFYAVSGSEFVEVYVGVGASRIRDLFQKAKRTTPCIIFIDEIDALGAKRKNNSIIESREHDQSLNQLLLEMDGFFKLSQIIIIAATNRIDMLDPALIRPGRFDRKIKINLPNLKAREAILKVHAKNKNISLDVDFYKLALITEGASGAQLAAILNEALILAIRNNKDQIDKHFLEQAIKRILN</sequence>
<keyword evidence="2" id="KW-0479">Metal-binding</keyword>
<name>A0ABS5LKP6_9MOLU</name>
<keyword evidence="4" id="KW-0482">Metalloprotease</keyword>
<gene>
    <name evidence="8" type="ORF">KE631_01175</name>
</gene>
<feature type="transmembrane region" description="Helical" evidence="6">
    <location>
        <begin position="134"/>
        <end position="153"/>
    </location>
</feature>
<dbReference type="InterPro" id="IPR003593">
    <property type="entry name" value="AAA+_ATPase"/>
</dbReference>
<keyword evidence="9" id="KW-1185">Reference proteome</keyword>
<dbReference type="Gene3D" id="1.10.8.60">
    <property type="match status" value="1"/>
</dbReference>
<dbReference type="SUPFAM" id="SSF52540">
    <property type="entry name" value="P-loop containing nucleoside triphosphate hydrolases"/>
    <property type="match status" value="1"/>
</dbReference>
<keyword evidence="4" id="KW-0378">Hydrolase</keyword>
<evidence type="ECO:0000256" key="3">
    <source>
        <dbReference type="ARBA" id="ARBA00022833"/>
    </source>
</evidence>
<evidence type="ECO:0000259" key="7">
    <source>
        <dbReference type="SMART" id="SM00382"/>
    </source>
</evidence>
<dbReference type="Gene3D" id="3.40.50.300">
    <property type="entry name" value="P-loop containing nucleotide triphosphate hydrolases"/>
    <property type="match status" value="1"/>
</dbReference>
<evidence type="ECO:0000256" key="4">
    <source>
        <dbReference type="ARBA" id="ARBA00023049"/>
    </source>
</evidence>
<dbReference type="SMART" id="SM00382">
    <property type="entry name" value="AAA"/>
    <property type="match status" value="1"/>
</dbReference>
<dbReference type="InterPro" id="IPR003959">
    <property type="entry name" value="ATPase_AAA_core"/>
</dbReference>
<keyword evidence="6" id="KW-0472">Membrane</keyword>
<dbReference type="PANTHER" id="PTHR23076">
    <property type="entry name" value="METALLOPROTEASE M41 FTSH"/>
    <property type="match status" value="1"/>
</dbReference>
<evidence type="ECO:0000256" key="2">
    <source>
        <dbReference type="ARBA" id="ARBA00022723"/>
    </source>
</evidence>
<dbReference type="Proteomes" id="UP000678347">
    <property type="component" value="Unassembled WGS sequence"/>
</dbReference>
<keyword evidence="6" id="KW-0812">Transmembrane</keyword>
<evidence type="ECO:0000313" key="9">
    <source>
        <dbReference type="Proteomes" id="UP000678347"/>
    </source>
</evidence>
<reference evidence="8" key="1">
    <citation type="submission" date="2021-04" db="EMBL/GenBank/DDBJ databases">
        <title>Sandalwood Spike Disease Phytoplasma.</title>
        <authorList>
            <person name="Tiwarekar B."/>
            <person name="Kirdat K."/>
            <person name="Sundarraj R."/>
            <person name="Yadav A."/>
        </authorList>
    </citation>
    <scope>NUCLEOTIDE SEQUENCE [LARGE SCALE GENOMIC DNA]</scope>
    <source>
        <strain evidence="8">SW86</strain>
    </source>
</reference>
<proteinExistence type="inferred from homology"/>
<dbReference type="Pfam" id="PF17862">
    <property type="entry name" value="AAA_lid_3"/>
    <property type="match status" value="1"/>
</dbReference>
<dbReference type="InterPro" id="IPR003960">
    <property type="entry name" value="ATPase_AAA_CS"/>
</dbReference>
<keyword evidence="5" id="KW-0067">ATP-binding</keyword>
<dbReference type="PANTHER" id="PTHR23076:SF97">
    <property type="entry name" value="ATP-DEPENDENT ZINC METALLOPROTEASE YME1L1"/>
    <property type="match status" value="1"/>
</dbReference>
<accession>A0ABS5LKP6</accession>
<dbReference type="CDD" id="cd19501">
    <property type="entry name" value="RecA-like_FtsH"/>
    <property type="match status" value="1"/>
</dbReference>
<dbReference type="EMBL" id="JAGVSK010000003">
    <property type="protein sequence ID" value="MBS2993968.1"/>
    <property type="molecule type" value="Genomic_DNA"/>
</dbReference>
<evidence type="ECO:0000256" key="5">
    <source>
        <dbReference type="RuleBase" id="RU003651"/>
    </source>
</evidence>
<keyword evidence="4" id="KW-0645">Protease</keyword>
<keyword evidence="3" id="KW-0862">Zinc</keyword>
<organism evidence="8 9">
    <name type="scientific">'Santalum album' aster yellows phytoplasma</name>
    <dbReference type="NCBI Taxonomy" id="2831467"/>
    <lineage>
        <taxon>Bacteria</taxon>
        <taxon>Bacillati</taxon>
        <taxon>Mycoplasmatota</taxon>
        <taxon>Mollicutes</taxon>
        <taxon>Acholeplasmatales</taxon>
        <taxon>Acholeplasmataceae</taxon>
        <taxon>Candidatus Phytoplasma</taxon>
        <taxon>16SrI (Aster yellows group)</taxon>
    </lineage>
</organism>
<comment type="caution">
    <text evidence="8">The sequence shown here is derived from an EMBL/GenBank/DDBJ whole genome shotgun (WGS) entry which is preliminary data.</text>
</comment>
<dbReference type="InterPro" id="IPR027417">
    <property type="entry name" value="P-loop_NTPase"/>
</dbReference>
<comment type="cofactor">
    <cofactor evidence="1">
        <name>Zn(2+)</name>
        <dbReference type="ChEBI" id="CHEBI:29105"/>
    </cofactor>
</comment>
<feature type="domain" description="AAA+ ATPase" evidence="7">
    <location>
        <begin position="212"/>
        <end position="351"/>
    </location>
</feature>
<evidence type="ECO:0000313" key="8">
    <source>
        <dbReference type="EMBL" id="MBS2993968.1"/>
    </source>
</evidence>
<dbReference type="InterPro" id="IPR041569">
    <property type="entry name" value="AAA_lid_3"/>
</dbReference>